<sequence>MIITIAGFKGGVGKTTTAVHLACYFAQLSPDTLLVDGDPNRSSLNWSKRGNLPFAVCDLMGAAKASRKKEHIIIDTEAHPDHSQIEELASGCDLLLLPTTPDALALEALLGTVKMLKQLSDYAVLLTMVDSRKKATADAARATLERLKVPVAKQQIRRLTAYEKAALQGVPVYESGDRFGRIAWGEYQSLGKELEEGYGED</sequence>
<dbReference type="EMBL" id="JADEXP010000417">
    <property type="protein sequence ID" value="MBE9070353.1"/>
    <property type="molecule type" value="Genomic_DNA"/>
</dbReference>
<evidence type="ECO:0000313" key="5">
    <source>
        <dbReference type="Proteomes" id="UP000615026"/>
    </source>
</evidence>
<dbReference type="Pfam" id="PF01656">
    <property type="entry name" value="CbiA"/>
    <property type="match status" value="1"/>
</dbReference>
<dbReference type="InterPro" id="IPR027417">
    <property type="entry name" value="P-loop_NTPase"/>
</dbReference>
<dbReference type="SMART" id="SM00962">
    <property type="entry name" value="SRP54"/>
    <property type="match status" value="1"/>
</dbReference>
<dbReference type="InterPro" id="IPR050678">
    <property type="entry name" value="DNA_Partitioning_ATPase"/>
</dbReference>
<keyword evidence="5" id="KW-1185">Reference proteome</keyword>
<dbReference type="SUPFAM" id="SSF52540">
    <property type="entry name" value="P-loop containing nucleoside triphosphate hydrolases"/>
    <property type="match status" value="1"/>
</dbReference>
<dbReference type="PANTHER" id="PTHR13696:SF96">
    <property type="entry name" value="COBQ_COBB_MIND_PARA NUCLEOTIDE BINDING DOMAIN-CONTAINING PROTEIN"/>
    <property type="match status" value="1"/>
</dbReference>
<dbReference type="CDD" id="cd02042">
    <property type="entry name" value="ParAB_family"/>
    <property type="match status" value="1"/>
</dbReference>
<feature type="domain" description="SRP54-type proteins GTP-binding" evidence="3">
    <location>
        <begin position="11"/>
        <end position="161"/>
    </location>
</feature>
<dbReference type="Gene3D" id="3.40.50.300">
    <property type="entry name" value="P-loop containing nucleotide triphosphate hydrolases"/>
    <property type="match status" value="1"/>
</dbReference>
<dbReference type="PANTHER" id="PTHR13696">
    <property type="entry name" value="P-LOOP CONTAINING NUCLEOSIDE TRIPHOSPHATE HYDROLASE"/>
    <property type="match status" value="1"/>
</dbReference>
<dbReference type="GO" id="GO:0005525">
    <property type="term" value="F:GTP binding"/>
    <property type="evidence" value="ECO:0007669"/>
    <property type="project" value="UniProtKB-KW"/>
</dbReference>
<proteinExistence type="predicted"/>
<reference evidence="4" key="1">
    <citation type="submission" date="2020-10" db="EMBL/GenBank/DDBJ databases">
        <authorList>
            <person name="Castelo-Branco R."/>
            <person name="Eusebio N."/>
            <person name="Adriana R."/>
            <person name="Vieira A."/>
            <person name="Brugerolle De Fraissinette N."/>
            <person name="Rezende De Castro R."/>
            <person name="Schneider M.P."/>
            <person name="Vasconcelos V."/>
            <person name="Leao P.N."/>
        </authorList>
    </citation>
    <scope>NUCLEOTIDE SEQUENCE</scope>
    <source>
        <strain evidence="4">LEGE 11479</strain>
    </source>
</reference>
<evidence type="ECO:0000259" key="3">
    <source>
        <dbReference type="SMART" id="SM00962"/>
    </source>
</evidence>
<organism evidence="4 5">
    <name type="scientific">Leptolyngbya cf. ectocarpi LEGE 11479</name>
    <dbReference type="NCBI Taxonomy" id="1828722"/>
    <lineage>
        <taxon>Bacteria</taxon>
        <taxon>Bacillati</taxon>
        <taxon>Cyanobacteriota</taxon>
        <taxon>Cyanophyceae</taxon>
        <taxon>Leptolyngbyales</taxon>
        <taxon>Leptolyngbyaceae</taxon>
        <taxon>Leptolyngbya group</taxon>
        <taxon>Leptolyngbya</taxon>
    </lineage>
</organism>
<dbReference type="InterPro" id="IPR000897">
    <property type="entry name" value="SRP54_GTPase_dom"/>
</dbReference>
<evidence type="ECO:0000256" key="2">
    <source>
        <dbReference type="ARBA" id="ARBA00023134"/>
    </source>
</evidence>
<accession>A0A928ZZR4</accession>
<dbReference type="Proteomes" id="UP000615026">
    <property type="component" value="Unassembled WGS sequence"/>
</dbReference>
<gene>
    <name evidence="4" type="ORF">IQ260_27290</name>
</gene>
<name>A0A928ZZR4_LEPEC</name>
<keyword evidence="1" id="KW-0547">Nucleotide-binding</keyword>
<evidence type="ECO:0000256" key="1">
    <source>
        <dbReference type="ARBA" id="ARBA00022741"/>
    </source>
</evidence>
<keyword evidence="2" id="KW-0342">GTP-binding</keyword>
<dbReference type="PIRSF" id="PIRSF009320">
    <property type="entry name" value="Nuc_binding_HP_1000"/>
    <property type="match status" value="1"/>
</dbReference>
<protein>
    <submittedName>
        <fullName evidence="4">ParA family protein</fullName>
    </submittedName>
</protein>
<evidence type="ECO:0000313" key="4">
    <source>
        <dbReference type="EMBL" id="MBE9070353.1"/>
    </source>
</evidence>
<dbReference type="InterPro" id="IPR002586">
    <property type="entry name" value="CobQ/CobB/MinD/ParA_Nub-bd_dom"/>
</dbReference>
<dbReference type="RefSeq" id="WP_193996226.1">
    <property type="nucleotide sequence ID" value="NZ_JADEXP010000417.1"/>
</dbReference>
<comment type="caution">
    <text evidence="4">The sequence shown here is derived from an EMBL/GenBank/DDBJ whole genome shotgun (WGS) entry which is preliminary data.</text>
</comment>
<dbReference type="AlphaFoldDB" id="A0A928ZZR4"/>
<dbReference type="GO" id="GO:0006614">
    <property type="term" value="P:SRP-dependent cotranslational protein targeting to membrane"/>
    <property type="evidence" value="ECO:0007669"/>
    <property type="project" value="InterPro"/>
</dbReference>